<dbReference type="PATRIC" id="fig|1300344.3.peg.2830"/>
<feature type="transmembrane region" description="Helical" evidence="12">
    <location>
        <begin position="20"/>
        <end position="41"/>
    </location>
</feature>
<evidence type="ECO:0000256" key="4">
    <source>
        <dbReference type="ARBA" id="ARBA00022553"/>
    </source>
</evidence>
<dbReference type="FunFam" id="1.10.287.130:FF:000001">
    <property type="entry name" value="Two-component sensor histidine kinase"/>
    <property type="match status" value="1"/>
</dbReference>
<evidence type="ECO:0000313" key="15">
    <source>
        <dbReference type="EMBL" id="ANC32335.1"/>
    </source>
</evidence>
<dbReference type="AlphaFoldDB" id="A0A161I358"/>
<evidence type="ECO:0000256" key="5">
    <source>
        <dbReference type="ARBA" id="ARBA00022679"/>
    </source>
</evidence>
<dbReference type="EC" id="2.7.13.3" evidence="3"/>
<accession>A0A161I358</accession>
<dbReference type="STRING" id="1300344.I598_2816"/>
<evidence type="ECO:0000256" key="8">
    <source>
        <dbReference type="ARBA" id="ARBA00022989"/>
    </source>
</evidence>
<dbReference type="InterPro" id="IPR050428">
    <property type="entry name" value="TCS_sensor_his_kinase"/>
</dbReference>
<evidence type="ECO:0000256" key="1">
    <source>
        <dbReference type="ARBA" id="ARBA00000085"/>
    </source>
</evidence>
<evidence type="ECO:0000313" key="16">
    <source>
        <dbReference type="Proteomes" id="UP000076794"/>
    </source>
</evidence>
<dbReference type="Pfam" id="PF00672">
    <property type="entry name" value="HAMP"/>
    <property type="match status" value="1"/>
</dbReference>
<dbReference type="Pfam" id="PF02518">
    <property type="entry name" value="HATPase_c"/>
    <property type="match status" value="1"/>
</dbReference>
<feature type="region of interest" description="Disordered" evidence="11">
    <location>
        <begin position="458"/>
        <end position="509"/>
    </location>
</feature>
<comment type="subcellular location">
    <subcellularLocation>
        <location evidence="2">Cell membrane</location>
    </subcellularLocation>
</comment>
<dbReference type="InterPro" id="IPR003660">
    <property type="entry name" value="HAMP_dom"/>
</dbReference>
<keyword evidence="10 12" id="KW-0472">Membrane</keyword>
<keyword evidence="16" id="KW-1185">Reference proteome</keyword>
<dbReference type="EMBL" id="CP014209">
    <property type="protein sequence ID" value="ANC32335.1"/>
    <property type="molecule type" value="Genomic_DNA"/>
</dbReference>
<reference evidence="15 16" key="1">
    <citation type="submission" date="2016-01" db="EMBL/GenBank/DDBJ databases">
        <title>Complete genome sequence of a soil Actinobacterium, Isoptericola dokdonensis DS-3.</title>
        <authorList>
            <person name="Kwon S.-K."/>
            <person name="Kim J.F."/>
        </authorList>
    </citation>
    <scope>NUCLEOTIDE SEQUENCE [LARGE SCALE GENOMIC DNA]</scope>
    <source>
        <strain evidence="15 16">DS-3</strain>
    </source>
</reference>
<gene>
    <name evidence="15" type="primary">tcrY_2</name>
    <name evidence="15" type="ORF">I598_2816</name>
</gene>
<feature type="domain" description="HAMP" evidence="14">
    <location>
        <begin position="208"/>
        <end position="260"/>
    </location>
</feature>
<evidence type="ECO:0000256" key="3">
    <source>
        <dbReference type="ARBA" id="ARBA00012438"/>
    </source>
</evidence>
<dbReference type="InterPro" id="IPR005467">
    <property type="entry name" value="His_kinase_dom"/>
</dbReference>
<dbReference type="SMART" id="SM00387">
    <property type="entry name" value="HATPase_c"/>
    <property type="match status" value="1"/>
</dbReference>
<feature type="domain" description="Histidine kinase" evidence="13">
    <location>
        <begin position="268"/>
        <end position="480"/>
    </location>
</feature>
<dbReference type="PRINTS" id="PR00344">
    <property type="entry name" value="BCTRLSENSOR"/>
</dbReference>
<dbReference type="PROSITE" id="PS50109">
    <property type="entry name" value="HIS_KIN"/>
    <property type="match status" value="1"/>
</dbReference>
<dbReference type="RefSeq" id="WP_068203469.1">
    <property type="nucleotide sequence ID" value="NZ_CP014209.1"/>
</dbReference>
<dbReference type="GO" id="GO:0005886">
    <property type="term" value="C:plasma membrane"/>
    <property type="evidence" value="ECO:0007669"/>
    <property type="project" value="UniProtKB-SubCell"/>
</dbReference>
<dbReference type="PANTHER" id="PTHR45436">
    <property type="entry name" value="SENSOR HISTIDINE KINASE YKOH"/>
    <property type="match status" value="1"/>
</dbReference>
<feature type="transmembrane region" description="Helical" evidence="12">
    <location>
        <begin position="188"/>
        <end position="206"/>
    </location>
</feature>
<dbReference type="Gene3D" id="6.10.340.10">
    <property type="match status" value="1"/>
</dbReference>
<keyword evidence="9" id="KW-0902">Two-component regulatory system</keyword>
<dbReference type="InterPro" id="IPR036097">
    <property type="entry name" value="HisK_dim/P_sf"/>
</dbReference>
<proteinExistence type="predicted"/>
<dbReference type="SMART" id="SM00304">
    <property type="entry name" value="HAMP"/>
    <property type="match status" value="1"/>
</dbReference>
<evidence type="ECO:0000256" key="9">
    <source>
        <dbReference type="ARBA" id="ARBA00023012"/>
    </source>
</evidence>
<evidence type="ECO:0000256" key="6">
    <source>
        <dbReference type="ARBA" id="ARBA00022692"/>
    </source>
</evidence>
<dbReference type="CDD" id="cd06225">
    <property type="entry name" value="HAMP"/>
    <property type="match status" value="1"/>
</dbReference>
<dbReference type="SMART" id="SM00388">
    <property type="entry name" value="HisKA"/>
    <property type="match status" value="1"/>
</dbReference>
<dbReference type="InterPro" id="IPR003594">
    <property type="entry name" value="HATPase_dom"/>
</dbReference>
<keyword evidence="4" id="KW-0597">Phosphoprotein</keyword>
<sequence>MSGRRRGWRPSSLPVRTKVLASVLTMTALGLLIAWVVTDAIQARGLTARIHDELDQEVEEFRVLAEQGVDPETGDPFASVDQLLRVAIERNVPGPDQMLVTFVQDVPQLYAPQWARPVVDDPALLDLVAAIPPDAARVVETTIDTDVGRMRVAAVPVRVDDGDEHGTYVVGVDTHLAREQQDELRRTYVLVSAGTLVLVGVVGWLATGRLLRPLMQLSATAQQVGGDDLSLRAPVTGDDDVATLGRAFNTMLDRLAAAFETQRQFLDDTGHELRTPLTVLRGHLELLDPHDAHDVTETRALLLDETERMSRIVEDLVLLAKADRPDFVRPGEVDLGRLTDDLLDKARALGDRRWRVDARSERTVRGDEQRLTQAVLQLADNAVKYTAPGTTVAVGSAVVDGRARLWLRDEGPGVPDGDHDRIFERFVRVDASPDVRGSGIGLAIVAAVAQGHGGDVTAGAGRPGAAPPGLRVELSWPAGAAGERDVPDDVPDDTTPGPGRPGDEQEGRR</sequence>
<dbReference type="SUPFAM" id="SSF158472">
    <property type="entry name" value="HAMP domain-like"/>
    <property type="match status" value="1"/>
</dbReference>
<dbReference type="InterPro" id="IPR004358">
    <property type="entry name" value="Sig_transdc_His_kin-like_C"/>
</dbReference>
<evidence type="ECO:0000259" key="14">
    <source>
        <dbReference type="PROSITE" id="PS50885"/>
    </source>
</evidence>
<organism evidence="15 16">
    <name type="scientific">Isoptericola dokdonensis DS-3</name>
    <dbReference type="NCBI Taxonomy" id="1300344"/>
    <lineage>
        <taxon>Bacteria</taxon>
        <taxon>Bacillati</taxon>
        <taxon>Actinomycetota</taxon>
        <taxon>Actinomycetes</taxon>
        <taxon>Micrococcales</taxon>
        <taxon>Promicromonosporaceae</taxon>
        <taxon>Isoptericola</taxon>
    </lineage>
</organism>
<keyword evidence="8 12" id="KW-1133">Transmembrane helix</keyword>
<evidence type="ECO:0000259" key="13">
    <source>
        <dbReference type="PROSITE" id="PS50109"/>
    </source>
</evidence>
<evidence type="ECO:0000256" key="11">
    <source>
        <dbReference type="SAM" id="MobiDB-lite"/>
    </source>
</evidence>
<dbReference type="GO" id="GO:0000155">
    <property type="term" value="F:phosphorelay sensor kinase activity"/>
    <property type="evidence" value="ECO:0007669"/>
    <property type="project" value="InterPro"/>
</dbReference>
<dbReference type="CDD" id="cd00082">
    <property type="entry name" value="HisKA"/>
    <property type="match status" value="1"/>
</dbReference>
<dbReference type="KEGG" id="ido:I598_2816"/>
<dbReference type="PROSITE" id="PS50885">
    <property type="entry name" value="HAMP"/>
    <property type="match status" value="1"/>
</dbReference>
<keyword evidence="5 15" id="KW-0808">Transferase</keyword>
<evidence type="ECO:0000256" key="12">
    <source>
        <dbReference type="SAM" id="Phobius"/>
    </source>
</evidence>
<keyword evidence="7 15" id="KW-0418">Kinase</keyword>
<comment type="catalytic activity">
    <reaction evidence="1">
        <text>ATP + protein L-histidine = ADP + protein N-phospho-L-histidine.</text>
        <dbReference type="EC" id="2.7.13.3"/>
    </reaction>
</comment>
<feature type="compositionally biased region" description="Low complexity" evidence="11">
    <location>
        <begin position="458"/>
        <end position="469"/>
    </location>
</feature>
<name>A0A161I358_9MICO</name>
<protein>
    <recommendedName>
        <fullName evidence="3">histidine kinase</fullName>
        <ecNumber evidence="3">2.7.13.3</ecNumber>
    </recommendedName>
</protein>
<evidence type="ECO:0000256" key="10">
    <source>
        <dbReference type="ARBA" id="ARBA00023136"/>
    </source>
</evidence>
<dbReference type="SUPFAM" id="SSF55874">
    <property type="entry name" value="ATPase domain of HSP90 chaperone/DNA topoisomerase II/histidine kinase"/>
    <property type="match status" value="1"/>
</dbReference>
<dbReference type="Proteomes" id="UP000076794">
    <property type="component" value="Chromosome"/>
</dbReference>
<dbReference type="PANTHER" id="PTHR45436:SF5">
    <property type="entry name" value="SENSOR HISTIDINE KINASE TRCS"/>
    <property type="match status" value="1"/>
</dbReference>
<evidence type="ECO:0000256" key="7">
    <source>
        <dbReference type="ARBA" id="ARBA00022777"/>
    </source>
</evidence>
<dbReference type="CDD" id="cd00075">
    <property type="entry name" value="HATPase"/>
    <property type="match status" value="1"/>
</dbReference>
<dbReference type="InterPro" id="IPR003661">
    <property type="entry name" value="HisK_dim/P_dom"/>
</dbReference>
<dbReference type="SUPFAM" id="SSF47384">
    <property type="entry name" value="Homodimeric domain of signal transducing histidine kinase"/>
    <property type="match status" value="1"/>
</dbReference>
<keyword evidence="6 12" id="KW-0812">Transmembrane</keyword>
<evidence type="ECO:0000256" key="2">
    <source>
        <dbReference type="ARBA" id="ARBA00004236"/>
    </source>
</evidence>
<dbReference type="Gene3D" id="3.30.565.10">
    <property type="entry name" value="Histidine kinase-like ATPase, C-terminal domain"/>
    <property type="match status" value="1"/>
</dbReference>
<dbReference type="Gene3D" id="1.10.287.130">
    <property type="match status" value="1"/>
</dbReference>
<dbReference type="InterPro" id="IPR036890">
    <property type="entry name" value="HATPase_C_sf"/>
</dbReference>
<dbReference type="Pfam" id="PF00512">
    <property type="entry name" value="HisKA"/>
    <property type="match status" value="1"/>
</dbReference>